<keyword evidence="1" id="KW-0677">Repeat</keyword>
<dbReference type="SUPFAM" id="SSF48403">
    <property type="entry name" value="Ankyrin repeat"/>
    <property type="match status" value="1"/>
</dbReference>
<evidence type="ECO:0000256" key="3">
    <source>
        <dbReference type="PROSITE-ProRule" id="PRU00023"/>
    </source>
</evidence>
<dbReference type="PRINTS" id="PR01415">
    <property type="entry name" value="ANKYRIN"/>
</dbReference>
<keyword evidence="6" id="KW-1185">Reference proteome</keyword>
<evidence type="ECO:0000313" key="6">
    <source>
        <dbReference type="Proteomes" id="UP000054166"/>
    </source>
</evidence>
<protein>
    <recommendedName>
        <fullName evidence="7">Ankyrin</fullName>
    </recommendedName>
</protein>
<proteinExistence type="predicted"/>
<feature type="repeat" description="ANK" evidence="3">
    <location>
        <begin position="161"/>
        <end position="193"/>
    </location>
</feature>
<dbReference type="PROSITE" id="PS50088">
    <property type="entry name" value="ANK_REPEAT"/>
    <property type="match status" value="2"/>
</dbReference>
<dbReference type="PANTHER" id="PTHR24171">
    <property type="entry name" value="ANKYRIN REPEAT DOMAIN-CONTAINING PROTEIN 39-RELATED"/>
    <property type="match status" value="1"/>
</dbReference>
<feature type="region of interest" description="Disordered" evidence="4">
    <location>
        <begin position="240"/>
        <end position="351"/>
    </location>
</feature>
<gene>
    <name evidence="5" type="ORF">PILCRDRAFT_811416</name>
</gene>
<feature type="compositionally biased region" description="Polar residues" evidence="4">
    <location>
        <begin position="429"/>
        <end position="449"/>
    </location>
</feature>
<name>A0A0C3CMM5_PILCF</name>
<feature type="compositionally biased region" description="Polar residues" evidence="4">
    <location>
        <begin position="379"/>
        <end position="420"/>
    </location>
</feature>
<dbReference type="HOGENOM" id="CLU_490946_0_0_1"/>
<dbReference type="InParanoid" id="A0A0C3CMM5"/>
<organism evidence="5 6">
    <name type="scientific">Piloderma croceum (strain F 1598)</name>
    <dbReference type="NCBI Taxonomy" id="765440"/>
    <lineage>
        <taxon>Eukaryota</taxon>
        <taxon>Fungi</taxon>
        <taxon>Dikarya</taxon>
        <taxon>Basidiomycota</taxon>
        <taxon>Agaricomycotina</taxon>
        <taxon>Agaricomycetes</taxon>
        <taxon>Agaricomycetidae</taxon>
        <taxon>Atheliales</taxon>
        <taxon>Atheliaceae</taxon>
        <taxon>Piloderma</taxon>
    </lineage>
</organism>
<dbReference type="SMART" id="SM00248">
    <property type="entry name" value="ANK"/>
    <property type="match status" value="3"/>
</dbReference>
<dbReference type="PANTHER" id="PTHR24171:SF10">
    <property type="entry name" value="ANKYRIN REPEAT DOMAIN-CONTAINING PROTEIN 29-LIKE"/>
    <property type="match status" value="1"/>
</dbReference>
<evidence type="ECO:0008006" key="7">
    <source>
        <dbReference type="Google" id="ProtNLM"/>
    </source>
</evidence>
<dbReference type="Gene3D" id="1.25.40.20">
    <property type="entry name" value="Ankyrin repeat-containing domain"/>
    <property type="match status" value="2"/>
</dbReference>
<feature type="compositionally biased region" description="Polar residues" evidence="4">
    <location>
        <begin position="540"/>
        <end position="549"/>
    </location>
</feature>
<dbReference type="Proteomes" id="UP000054166">
    <property type="component" value="Unassembled WGS sequence"/>
</dbReference>
<evidence type="ECO:0000256" key="4">
    <source>
        <dbReference type="SAM" id="MobiDB-lite"/>
    </source>
</evidence>
<dbReference type="PROSITE" id="PS50297">
    <property type="entry name" value="ANK_REP_REGION"/>
    <property type="match status" value="2"/>
</dbReference>
<dbReference type="OrthoDB" id="341259at2759"/>
<feature type="compositionally biased region" description="Low complexity" evidence="4">
    <location>
        <begin position="468"/>
        <end position="483"/>
    </location>
</feature>
<reference evidence="6" key="2">
    <citation type="submission" date="2015-01" db="EMBL/GenBank/DDBJ databases">
        <title>Evolutionary Origins and Diversification of the Mycorrhizal Mutualists.</title>
        <authorList>
            <consortium name="DOE Joint Genome Institute"/>
            <consortium name="Mycorrhizal Genomics Consortium"/>
            <person name="Kohler A."/>
            <person name="Kuo A."/>
            <person name="Nagy L.G."/>
            <person name="Floudas D."/>
            <person name="Copeland A."/>
            <person name="Barry K.W."/>
            <person name="Cichocki N."/>
            <person name="Veneault-Fourrey C."/>
            <person name="LaButti K."/>
            <person name="Lindquist E.A."/>
            <person name="Lipzen A."/>
            <person name="Lundell T."/>
            <person name="Morin E."/>
            <person name="Murat C."/>
            <person name="Riley R."/>
            <person name="Ohm R."/>
            <person name="Sun H."/>
            <person name="Tunlid A."/>
            <person name="Henrissat B."/>
            <person name="Grigoriev I.V."/>
            <person name="Hibbett D.S."/>
            <person name="Martin F."/>
        </authorList>
    </citation>
    <scope>NUCLEOTIDE SEQUENCE [LARGE SCALE GENOMIC DNA]</scope>
    <source>
        <strain evidence="6">F 1598</strain>
    </source>
</reference>
<dbReference type="EMBL" id="KN832972">
    <property type="protein sequence ID" value="KIM90922.1"/>
    <property type="molecule type" value="Genomic_DNA"/>
</dbReference>
<dbReference type="STRING" id="765440.A0A0C3CMM5"/>
<evidence type="ECO:0000256" key="2">
    <source>
        <dbReference type="ARBA" id="ARBA00023043"/>
    </source>
</evidence>
<feature type="compositionally biased region" description="Low complexity" evidence="4">
    <location>
        <begin position="515"/>
        <end position="525"/>
    </location>
</feature>
<dbReference type="InterPro" id="IPR002110">
    <property type="entry name" value="Ankyrin_rpt"/>
</dbReference>
<feature type="compositionally biased region" description="Polar residues" evidence="4">
    <location>
        <begin position="309"/>
        <end position="319"/>
    </location>
</feature>
<keyword evidence="2 3" id="KW-0040">ANK repeat</keyword>
<feature type="compositionally biased region" description="Pro residues" evidence="4">
    <location>
        <begin position="340"/>
        <end position="349"/>
    </location>
</feature>
<reference evidence="5 6" key="1">
    <citation type="submission" date="2014-04" db="EMBL/GenBank/DDBJ databases">
        <authorList>
            <consortium name="DOE Joint Genome Institute"/>
            <person name="Kuo A."/>
            <person name="Tarkka M."/>
            <person name="Buscot F."/>
            <person name="Kohler A."/>
            <person name="Nagy L.G."/>
            <person name="Floudas D."/>
            <person name="Copeland A."/>
            <person name="Barry K.W."/>
            <person name="Cichocki N."/>
            <person name="Veneault-Fourrey C."/>
            <person name="LaButti K."/>
            <person name="Lindquist E.A."/>
            <person name="Lipzen A."/>
            <person name="Lundell T."/>
            <person name="Morin E."/>
            <person name="Murat C."/>
            <person name="Sun H."/>
            <person name="Tunlid A."/>
            <person name="Henrissat B."/>
            <person name="Grigoriev I.V."/>
            <person name="Hibbett D.S."/>
            <person name="Martin F."/>
            <person name="Nordberg H.P."/>
            <person name="Cantor M.N."/>
            <person name="Hua S.X."/>
        </authorList>
    </citation>
    <scope>NUCLEOTIDE SEQUENCE [LARGE SCALE GENOMIC DNA]</scope>
    <source>
        <strain evidence="5 6">F 1598</strain>
    </source>
</reference>
<feature type="region of interest" description="Disordered" evidence="4">
    <location>
        <begin position="375"/>
        <end position="567"/>
    </location>
</feature>
<dbReference type="Pfam" id="PF12796">
    <property type="entry name" value="Ank_2"/>
    <property type="match status" value="1"/>
</dbReference>
<dbReference type="InterPro" id="IPR036770">
    <property type="entry name" value="Ankyrin_rpt-contain_sf"/>
</dbReference>
<accession>A0A0C3CMM5</accession>
<dbReference type="AlphaFoldDB" id="A0A0C3CMM5"/>
<feature type="repeat" description="ANK" evidence="3">
    <location>
        <begin position="128"/>
        <end position="160"/>
    </location>
</feature>
<sequence>MAEKDATARLRRAVKENNLFLVKRLLQRTEMRNPDPAPRRFTSLAWAAVLGHEETFEYLLSAGHDDEELSKDSENNTILMLLSDLKPSSSTSPYQSRPPDVDIVGAALRMSKLYYDRYTWILDWSNVNGKTALHVAALKGNEELVRMLCDLGADFNLSDNKGNTPLHYASSWGHIPVVQLLIERGCSYTARNNDGFTASDYAYSFSTRDTLQDTARIQFENNKKSRRQIFAQAAARGNEWGSSAPMVLPPPATKLPDGAARMRSGSGGSRTTATSDSGDYDGSNLATLGQSTLSASSSPSPSQPSPYSNGTSYSSGHTPSTSGNMSSATSSTGTFSVSSPGPPLAPPLHNPAAALSPIATRMLERDADAMEKYMRRNRSGSASTDTKSQTGSTFSSAGPSANGDDITSLSSNHASGTSTPRKILRPSLSAAQLRSNTQPPSIVTTNVTPPDTFRSRAGTNPTAPRPNPTSLSPTTLLTRSSSNASDSRHDRTLIEEPEESVGPSVQFAKLPELPGRPGSPSPIGSTVTTPTGRRLPFNLLSKTLSSNDHPPSLGHRRGSSSTSIRGN</sequence>
<evidence type="ECO:0000313" key="5">
    <source>
        <dbReference type="EMBL" id="KIM90922.1"/>
    </source>
</evidence>
<feature type="compositionally biased region" description="Low complexity" evidence="4">
    <location>
        <begin position="257"/>
        <end position="277"/>
    </location>
</feature>
<feature type="compositionally biased region" description="Low complexity" evidence="4">
    <location>
        <begin position="291"/>
        <end position="308"/>
    </location>
</feature>
<feature type="compositionally biased region" description="Low complexity" evidence="4">
    <location>
        <begin position="320"/>
        <end position="339"/>
    </location>
</feature>
<evidence type="ECO:0000256" key="1">
    <source>
        <dbReference type="ARBA" id="ARBA00022737"/>
    </source>
</evidence>